<protein>
    <submittedName>
        <fullName evidence="1">Uncharacterized protein</fullName>
    </submittedName>
</protein>
<keyword evidence="2" id="KW-1185">Reference proteome</keyword>
<proteinExistence type="predicted"/>
<sequence length="51" mass="6045">MLEDYQKLELFLPTTCNCGQVNFVKLIEISIIIFAIRTRRKIIISDFIIDR</sequence>
<reference evidence="1 2" key="1">
    <citation type="submission" date="2015-07" db="EMBL/GenBank/DDBJ databases">
        <title>The genome of Habropoda laboriosa.</title>
        <authorList>
            <person name="Pan H."/>
            <person name="Kapheim K."/>
        </authorList>
    </citation>
    <scope>NUCLEOTIDE SEQUENCE [LARGE SCALE GENOMIC DNA]</scope>
    <source>
        <strain evidence="1">0110345459</strain>
    </source>
</reference>
<dbReference type="EMBL" id="KQ414579">
    <property type="protein sequence ID" value="KOC71083.1"/>
    <property type="molecule type" value="Genomic_DNA"/>
</dbReference>
<name>A0A0L7RJV7_9HYME</name>
<evidence type="ECO:0000313" key="2">
    <source>
        <dbReference type="Proteomes" id="UP000053825"/>
    </source>
</evidence>
<dbReference type="Proteomes" id="UP000053825">
    <property type="component" value="Unassembled WGS sequence"/>
</dbReference>
<gene>
    <name evidence="1" type="ORF">WH47_01726</name>
</gene>
<dbReference type="AlphaFoldDB" id="A0A0L7RJV7"/>
<accession>A0A0L7RJV7</accession>
<evidence type="ECO:0000313" key="1">
    <source>
        <dbReference type="EMBL" id="KOC71083.1"/>
    </source>
</evidence>
<organism evidence="1 2">
    <name type="scientific">Habropoda laboriosa</name>
    <dbReference type="NCBI Taxonomy" id="597456"/>
    <lineage>
        <taxon>Eukaryota</taxon>
        <taxon>Metazoa</taxon>
        <taxon>Ecdysozoa</taxon>
        <taxon>Arthropoda</taxon>
        <taxon>Hexapoda</taxon>
        <taxon>Insecta</taxon>
        <taxon>Pterygota</taxon>
        <taxon>Neoptera</taxon>
        <taxon>Endopterygota</taxon>
        <taxon>Hymenoptera</taxon>
        <taxon>Apocrita</taxon>
        <taxon>Aculeata</taxon>
        <taxon>Apoidea</taxon>
        <taxon>Anthophila</taxon>
        <taxon>Apidae</taxon>
        <taxon>Habropoda</taxon>
    </lineage>
</organism>